<proteinExistence type="inferred from homology"/>
<comment type="caution">
    <text evidence="5">The sequence shown here is derived from an EMBL/GenBank/DDBJ whole genome shotgun (WGS) entry which is preliminary data.</text>
</comment>
<dbReference type="PROSITE" id="PS51219">
    <property type="entry name" value="DPCK"/>
    <property type="match status" value="1"/>
</dbReference>
<dbReference type="SUPFAM" id="SSF52540">
    <property type="entry name" value="P-loop containing nucleoside triphosphate hydrolases"/>
    <property type="match status" value="1"/>
</dbReference>
<dbReference type="InterPro" id="IPR027417">
    <property type="entry name" value="P-loop_NTPase"/>
</dbReference>
<accession>A0A7C5Y840</accession>
<sequence>MIVCITGKIGTGKSTVSKFFEKLGFVYINVDELGHRAFELNKDAIEREFGTSDRKEVGKIVFSDPRKLEKLESLVHPTMKMLLSEAIEKASGKDIIVEAAIKRRLNITCCDFTITVVADTEIIKERLKDRYTPDLIDEILKRQTDVIEEGIVISNNGTVEQLNEKLRVIWEEYIQKGKKKGSV</sequence>
<dbReference type="InterPro" id="IPR001977">
    <property type="entry name" value="Depp_CoAkinase"/>
</dbReference>
<evidence type="ECO:0000313" key="5">
    <source>
        <dbReference type="EMBL" id="HHR33671.1"/>
    </source>
</evidence>
<keyword evidence="2 3" id="KW-0067">ATP-binding</keyword>
<reference evidence="5" key="1">
    <citation type="journal article" date="2020" name="mSystems">
        <title>Genome- and Community-Level Interaction Insights into Carbon Utilization and Element Cycling Functions of Hydrothermarchaeota in Hydrothermal Sediment.</title>
        <authorList>
            <person name="Zhou Z."/>
            <person name="Liu Y."/>
            <person name="Xu W."/>
            <person name="Pan J."/>
            <person name="Luo Z.H."/>
            <person name="Li M."/>
        </authorList>
    </citation>
    <scope>NUCLEOTIDE SEQUENCE [LARGE SCALE GENOMIC DNA]</scope>
    <source>
        <strain evidence="5">SpSt-1088</strain>
    </source>
</reference>
<keyword evidence="3 5" id="KW-0418">Kinase</keyword>
<organism evidence="5">
    <name type="scientific">Fervidobacterium nodosum</name>
    <dbReference type="NCBI Taxonomy" id="2424"/>
    <lineage>
        <taxon>Bacteria</taxon>
        <taxon>Thermotogati</taxon>
        <taxon>Thermotogota</taxon>
        <taxon>Thermotogae</taxon>
        <taxon>Thermotogales</taxon>
        <taxon>Fervidobacteriaceae</taxon>
        <taxon>Fervidobacterium</taxon>
    </lineage>
</organism>
<comment type="pathway">
    <text evidence="3">Cofactor biosynthesis; coenzyme A biosynthesis; CoA from (R)-pantothenate: step 5/5.</text>
</comment>
<dbReference type="UniPathway" id="UPA00241">
    <property type="reaction ID" value="UER00356"/>
</dbReference>
<dbReference type="HAMAP" id="MF_00376">
    <property type="entry name" value="Dephospho_CoA_kinase"/>
    <property type="match status" value="1"/>
</dbReference>
<dbReference type="Pfam" id="PF01121">
    <property type="entry name" value="CoaE"/>
    <property type="match status" value="1"/>
</dbReference>
<evidence type="ECO:0000256" key="4">
    <source>
        <dbReference type="NCBIfam" id="TIGR00152"/>
    </source>
</evidence>
<protein>
    <recommendedName>
        <fullName evidence="3 4">Dephospho-CoA kinase</fullName>
        <ecNumber evidence="3 4">2.7.1.24</ecNumber>
    </recommendedName>
    <alternativeName>
        <fullName evidence="3">Dephosphocoenzyme A kinase</fullName>
    </alternativeName>
</protein>
<keyword evidence="3 5" id="KW-0808">Transferase</keyword>
<evidence type="ECO:0000256" key="3">
    <source>
        <dbReference type="HAMAP-Rule" id="MF_00376"/>
    </source>
</evidence>
<comment type="similarity">
    <text evidence="3">Belongs to the CoaE family.</text>
</comment>
<evidence type="ECO:0000256" key="2">
    <source>
        <dbReference type="ARBA" id="ARBA00022840"/>
    </source>
</evidence>
<dbReference type="GO" id="GO:0005737">
    <property type="term" value="C:cytoplasm"/>
    <property type="evidence" value="ECO:0007669"/>
    <property type="project" value="UniProtKB-SubCell"/>
</dbReference>
<comment type="subcellular location">
    <subcellularLocation>
        <location evidence="3">Cytoplasm</location>
    </subcellularLocation>
</comment>
<dbReference type="AlphaFoldDB" id="A0A7C5Y840"/>
<keyword evidence="1 3" id="KW-0547">Nucleotide-binding</keyword>
<dbReference type="GO" id="GO:0005524">
    <property type="term" value="F:ATP binding"/>
    <property type="evidence" value="ECO:0007669"/>
    <property type="project" value="UniProtKB-UniRule"/>
</dbReference>
<dbReference type="EMBL" id="DRXW01000118">
    <property type="protein sequence ID" value="HHR33671.1"/>
    <property type="molecule type" value="Genomic_DNA"/>
</dbReference>
<evidence type="ECO:0000256" key="1">
    <source>
        <dbReference type="ARBA" id="ARBA00022741"/>
    </source>
</evidence>
<dbReference type="GO" id="GO:0015937">
    <property type="term" value="P:coenzyme A biosynthetic process"/>
    <property type="evidence" value="ECO:0007669"/>
    <property type="project" value="UniProtKB-UniRule"/>
</dbReference>
<name>A0A7C5Y840_9BACT</name>
<comment type="catalytic activity">
    <reaction evidence="3">
        <text>3'-dephospho-CoA + ATP = ADP + CoA + H(+)</text>
        <dbReference type="Rhea" id="RHEA:18245"/>
        <dbReference type="ChEBI" id="CHEBI:15378"/>
        <dbReference type="ChEBI" id="CHEBI:30616"/>
        <dbReference type="ChEBI" id="CHEBI:57287"/>
        <dbReference type="ChEBI" id="CHEBI:57328"/>
        <dbReference type="ChEBI" id="CHEBI:456216"/>
        <dbReference type="EC" id="2.7.1.24"/>
    </reaction>
</comment>
<comment type="function">
    <text evidence="3">Catalyzes the phosphorylation of the 3'-hydroxyl group of dephosphocoenzyme A to form coenzyme A.</text>
</comment>
<dbReference type="NCBIfam" id="TIGR00152">
    <property type="entry name" value="dephospho-CoA kinase"/>
    <property type="match status" value="1"/>
</dbReference>
<dbReference type="EC" id="2.7.1.24" evidence="3 4"/>
<keyword evidence="3" id="KW-0173">Coenzyme A biosynthesis</keyword>
<keyword evidence="3" id="KW-0963">Cytoplasm</keyword>
<gene>
    <name evidence="3 5" type="primary">coaE</name>
    <name evidence="5" type="ORF">ENM46_01835</name>
</gene>
<feature type="binding site" evidence="3">
    <location>
        <begin position="10"/>
        <end position="15"/>
    </location>
    <ligand>
        <name>ATP</name>
        <dbReference type="ChEBI" id="CHEBI:30616"/>
    </ligand>
</feature>
<dbReference type="Gene3D" id="3.40.50.300">
    <property type="entry name" value="P-loop containing nucleotide triphosphate hydrolases"/>
    <property type="match status" value="1"/>
</dbReference>
<dbReference type="GO" id="GO:0004140">
    <property type="term" value="F:dephospho-CoA kinase activity"/>
    <property type="evidence" value="ECO:0007669"/>
    <property type="project" value="UniProtKB-UniRule"/>
</dbReference>
<dbReference type="CDD" id="cd02022">
    <property type="entry name" value="DPCK"/>
    <property type="match status" value="1"/>
</dbReference>